<proteinExistence type="inferred from homology"/>
<evidence type="ECO:0000256" key="3">
    <source>
        <dbReference type="ARBA" id="ARBA00022448"/>
    </source>
</evidence>
<evidence type="ECO:0000256" key="7">
    <source>
        <dbReference type="PIRNR" id="PIRNR038996"/>
    </source>
</evidence>
<dbReference type="InterPro" id="IPR029039">
    <property type="entry name" value="Flavoprotein-like_sf"/>
</dbReference>
<feature type="domain" description="Flavodoxin-like" evidence="8">
    <location>
        <begin position="4"/>
        <end position="169"/>
    </location>
</feature>
<comment type="function">
    <text evidence="7">Low-potential electron donor to a number of redox enzymes.</text>
</comment>
<dbReference type="PANTHER" id="PTHR42809:SF1">
    <property type="entry name" value="FLAVODOXIN 1"/>
    <property type="match status" value="1"/>
</dbReference>
<keyword evidence="3 7" id="KW-0813">Transport</keyword>
<dbReference type="Pfam" id="PF00258">
    <property type="entry name" value="Flavodoxin_1"/>
    <property type="match status" value="1"/>
</dbReference>
<name>A0A0L8VE60_9BACT</name>
<dbReference type="InterPro" id="IPR010086">
    <property type="entry name" value="Flavodoxin_lc"/>
</dbReference>
<dbReference type="GO" id="GO:0010181">
    <property type="term" value="F:FMN binding"/>
    <property type="evidence" value="ECO:0007669"/>
    <property type="project" value="UniProtKB-UniRule"/>
</dbReference>
<dbReference type="OrthoDB" id="9790745at2"/>
<sequence length="174" mass="19174">MSKIGLFFGPEKGSVHRAAEKVAAAIGEDQVDMISVNNATASDLEKYDKIIFGISTVGKETWDSEYSNTDWAKFFPEVSKAAYKGQVVAIFGLGDHITYPEHFVNAIGRLAKELMKQNVKLVGSVSPEGYEFDDSEALIDGQFAGLPLDEDFEPELTDERIAAWLQSIQPDFGF</sequence>
<evidence type="ECO:0000256" key="2">
    <source>
        <dbReference type="ARBA" id="ARBA00005267"/>
    </source>
</evidence>
<evidence type="ECO:0000256" key="4">
    <source>
        <dbReference type="ARBA" id="ARBA00022630"/>
    </source>
</evidence>
<accession>A0A0L8VE60</accession>
<dbReference type="NCBIfam" id="TIGR01752">
    <property type="entry name" value="flav_long"/>
    <property type="match status" value="1"/>
</dbReference>
<dbReference type="PIRSF" id="PIRSF038996">
    <property type="entry name" value="FldA"/>
    <property type="match status" value="1"/>
</dbReference>
<dbReference type="InterPro" id="IPR008254">
    <property type="entry name" value="Flavodoxin/NO_synth"/>
</dbReference>
<evidence type="ECO:0000313" key="10">
    <source>
        <dbReference type="Proteomes" id="UP000036958"/>
    </source>
</evidence>
<dbReference type="PANTHER" id="PTHR42809">
    <property type="entry name" value="FLAVODOXIN 2"/>
    <property type="match status" value="1"/>
</dbReference>
<dbReference type="Gene3D" id="3.40.50.360">
    <property type="match status" value="1"/>
</dbReference>
<reference evidence="10" key="1">
    <citation type="submission" date="2015-07" db="EMBL/GenBank/DDBJ databases">
        <title>Genome sequencing of Sunxiuqinia dokdonensis strain SK.</title>
        <authorList>
            <person name="Ahn S."/>
            <person name="Kim B.-C."/>
        </authorList>
    </citation>
    <scope>NUCLEOTIDE SEQUENCE [LARGE SCALE GENOMIC DNA]</scope>
    <source>
        <strain evidence="10">SK</strain>
    </source>
</reference>
<dbReference type="GO" id="GO:0009055">
    <property type="term" value="F:electron transfer activity"/>
    <property type="evidence" value="ECO:0007669"/>
    <property type="project" value="UniProtKB-UniRule"/>
</dbReference>
<keyword evidence="4 7" id="KW-0285">Flavoprotein</keyword>
<keyword evidence="10" id="KW-1185">Reference proteome</keyword>
<dbReference type="AlphaFoldDB" id="A0A0L8VE60"/>
<evidence type="ECO:0000256" key="1">
    <source>
        <dbReference type="ARBA" id="ARBA00001917"/>
    </source>
</evidence>
<dbReference type="Proteomes" id="UP000036958">
    <property type="component" value="Unassembled WGS sequence"/>
</dbReference>
<dbReference type="EMBL" id="LGIA01000022">
    <property type="protein sequence ID" value="KOH46744.1"/>
    <property type="molecule type" value="Genomic_DNA"/>
</dbReference>
<protein>
    <recommendedName>
        <fullName evidence="7">Flavodoxin</fullName>
    </recommendedName>
</protein>
<evidence type="ECO:0000313" key="9">
    <source>
        <dbReference type="EMBL" id="KOH46744.1"/>
    </source>
</evidence>
<comment type="similarity">
    <text evidence="2 7">Belongs to the flavodoxin family.</text>
</comment>
<comment type="cofactor">
    <cofactor evidence="1 7">
        <name>FMN</name>
        <dbReference type="ChEBI" id="CHEBI:58210"/>
    </cofactor>
</comment>
<gene>
    <name evidence="9" type="ORF">NC99_04600</name>
</gene>
<keyword evidence="6 7" id="KW-0249">Electron transport</keyword>
<dbReference type="STRING" id="1409788.NC99_04600"/>
<dbReference type="InterPro" id="IPR050619">
    <property type="entry name" value="Flavodoxin"/>
</dbReference>
<comment type="caution">
    <text evidence="9">The sequence shown here is derived from an EMBL/GenBank/DDBJ whole genome shotgun (WGS) entry which is preliminary data.</text>
</comment>
<evidence type="ECO:0000256" key="6">
    <source>
        <dbReference type="ARBA" id="ARBA00022982"/>
    </source>
</evidence>
<keyword evidence="5 7" id="KW-0288">FMN</keyword>
<evidence type="ECO:0000256" key="5">
    <source>
        <dbReference type="ARBA" id="ARBA00022643"/>
    </source>
</evidence>
<dbReference type="RefSeq" id="WP_053179355.1">
    <property type="nucleotide sequence ID" value="NZ_LGIA01000022.1"/>
</dbReference>
<evidence type="ECO:0000259" key="8">
    <source>
        <dbReference type="PROSITE" id="PS50902"/>
    </source>
</evidence>
<organism evidence="9 10">
    <name type="scientific">Sunxiuqinia dokdonensis</name>
    <dbReference type="NCBI Taxonomy" id="1409788"/>
    <lineage>
        <taxon>Bacteria</taxon>
        <taxon>Pseudomonadati</taxon>
        <taxon>Bacteroidota</taxon>
        <taxon>Bacteroidia</taxon>
        <taxon>Marinilabiliales</taxon>
        <taxon>Prolixibacteraceae</taxon>
        <taxon>Sunxiuqinia</taxon>
    </lineage>
</organism>
<dbReference type="SUPFAM" id="SSF52218">
    <property type="entry name" value="Flavoproteins"/>
    <property type="match status" value="1"/>
</dbReference>
<dbReference type="PROSITE" id="PS50902">
    <property type="entry name" value="FLAVODOXIN_LIKE"/>
    <property type="match status" value="1"/>
</dbReference>